<dbReference type="GO" id="GO:0010468">
    <property type="term" value="P:regulation of gene expression"/>
    <property type="evidence" value="ECO:0007669"/>
    <property type="project" value="TreeGrafter"/>
</dbReference>
<dbReference type="AlphaFoldDB" id="A0A9P1MZM0"/>
<dbReference type="Proteomes" id="UP001152747">
    <property type="component" value="Unassembled WGS sequence"/>
</dbReference>
<dbReference type="OrthoDB" id="5834219at2759"/>
<keyword evidence="10" id="KW-1185">Reference proteome</keyword>
<dbReference type="PANTHER" id="PTHR16515">
    <property type="entry name" value="PR DOMAIN ZINC FINGER PROTEIN"/>
    <property type="match status" value="1"/>
</dbReference>
<comment type="caution">
    <text evidence="9">The sequence shown here is derived from an EMBL/GenBank/DDBJ whole genome shotgun (WGS) entry which is preliminary data.</text>
</comment>
<evidence type="ECO:0000256" key="3">
    <source>
        <dbReference type="ARBA" id="ARBA00022737"/>
    </source>
</evidence>
<protein>
    <recommendedName>
        <fullName evidence="8">C2H2-type domain-containing protein</fullName>
    </recommendedName>
</protein>
<dbReference type="PROSITE" id="PS00028">
    <property type="entry name" value="ZINC_FINGER_C2H2_1"/>
    <property type="match status" value="1"/>
</dbReference>
<name>A0A9P1MZM0_9PELO</name>
<comment type="subcellular location">
    <subcellularLocation>
        <location evidence="1">Nucleus</location>
    </subcellularLocation>
</comment>
<sequence>MYVLLNLKDEKNLQNVVQLLFSHGHRQLSIGETIENLCPTCEKSGNSTTSSIIGNGGTETHTTTPEFLCSTPIKSEKLASSSSNLLTSSLLKRSYNNISPIMSGYEDISVKEEPSDEGNDYGGELDETETFSLSQALELFETSKNLGENFGLKPVKRVKNEEPFGEVFQCQLCKKSISRHGQYANLLNHLSRHARLHASKKQYCCPQCGASFTRRYLAAAHIKEAHQDLNMQPHDFAAELREEYKSLLEVCFPGADSRRRQQQIVSQVAKDTILSILSDDSGISLPEAADNSMNGLDTMEKNVIEVHVGSDNTILKDVNETNMQLSLDLSLEDMNQEGQEGVSDNTETNLVVF</sequence>
<keyword evidence="5" id="KW-0862">Zinc</keyword>
<keyword evidence="3" id="KW-0677">Repeat</keyword>
<dbReference type="SMART" id="SM00355">
    <property type="entry name" value="ZnF_C2H2"/>
    <property type="match status" value="2"/>
</dbReference>
<dbReference type="PANTHER" id="PTHR16515:SF49">
    <property type="entry name" value="GASTRULA ZINC FINGER PROTEIN XLCGF49.1-LIKE-RELATED"/>
    <property type="match status" value="1"/>
</dbReference>
<dbReference type="Gene3D" id="3.30.160.60">
    <property type="entry name" value="Classic Zinc Finger"/>
    <property type="match status" value="1"/>
</dbReference>
<gene>
    <name evidence="9" type="ORF">CAMP_LOCUS5177</name>
</gene>
<feature type="domain" description="C2H2-type" evidence="8">
    <location>
        <begin position="203"/>
        <end position="231"/>
    </location>
</feature>
<evidence type="ECO:0000256" key="4">
    <source>
        <dbReference type="ARBA" id="ARBA00022771"/>
    </source>
</evidence>
<evidence type="ECO:0000313" key="9">
    <source>
        <dbReference type="EMBL" id="CAI5442540.1"/>
    </source>
</evidence>
<keyword evidence="6" id="KW-0539">Nucleus</keyword>
<dbReference type="PROSITE" id="PS50157">
    <property type="entry name" value="ZINC_FINGER_C2H2_2"/>
    <property type="match status" value="1"/>
</dbReference>
<dbReference type="InterPro" id="IPR050331">
    <property type="entry name" value="Zinc_finger"/>
</dbReference>
<keyword evidence="4 7" id="KW-0863">Zinc-finger</keyword>
<dbReference type="GO" id="GO:0008270">
    <property type="term" value="F:zinc ion binding"/>
    <property type="evidence" value="ECO:0007669"/>
    <property type="project" value="UniProtKB-KW"/>
</dbReference>
<proteinExistence type="predicted"/>
<evidence type="ECO:0000256" key="5">
    <source>
        <dbReference type="ARBA" id="ARBA00022833"/>
    </source>
</evidence>
<keyword evidence="2" id="KW-0479">Metal-binding</keyword>
<dbReference type="SUPFAM" id="SSF57667">
    <property type="entry name" value="beta-beta-alpha zinc fingers"/>
    <property type="match status" value="1"/>
</dbReference>
<reference evidence="9" key="1">
    <citation type="submission" date="2022-11" db="EMBL/GenBank/DDBJ databases">
        <authorList>
            <person name="Kikuchi T."/>
        </authorList>
    </citation>
    <scope>NUCLEOTIDE SEQUENCE</scope>
    <source>
        <strain evidence="9">PS1010</strain>
    </source>
</reference>
<dbReference type="InterPro" id="IPR013087">
    <property type="entry name" value="Znf_C2H2_type"/>
</dbReference>
<evidence type="ECO:0000313" key="10">
    <source>
        <dbReference type="Proteomes" id="UP001152747"/>
    </source>
</evidence>
<dbReference type="GO" id="GO:0005634">
    <property type="term" value="C:nucleus"/>
    <property type="evidence" value="ECO:0007669"/>
    <property type="project" value="UniProtKB-SubCell"/>
</dbReference>
<evidence type="ECO:0000256" key="1">
    <source>
        <dbReference type="ARBA" id="ARBA00004123"/>
    </source>
</evidence>
<organism evidence="9 10">
    <name type="scientific">Caenorhabditis angaria</name>
    <dbReference type="NCBI Taxonomy" id="860376"/>
    <lineage>
        <taxon>Eukaryota</taxon>
        <taxon>Metazoa</taxon>
        <taxon>Ecdysozoa</taxon>
        <taxon>Nematoda</taxon>
        <taxon>Chromadorea</taxon>
        <taxon>Rhabditida</taxon>
        <taxon>Rhabditina</taxon>
        <taxon>Rhabditomorpha</taxon>
        <taxon>Rhabditoidea</taxon>
        <taxon>Rhabditidae</taxon>
        <taxon>Peloderinae</taxon>
        <taxon>Caenorhabditis</taxon>
    </lineage>
</organism>
<evidence type="ECO:0000256" key="7">
    <source>
        <dbReference type="PROSITE-ProRule" id="PRU00042"/>
    </source>
</evidence>
<accession>A0A9P1MZM0</accession>
<evidence type="ECO:0000256" key="2">
    <source>
        <dbReference type="ARBA" id="ARBA00022723"/>
    </source>
</evidence>
<evidence type="ECO:0000256" key="6">
    <source>
        <dbReference type="ARBA" id="ARBA00023242"/>
    </source>
</evidence>
<dbReference type="EMBL" id="CANHGI010000002">
    <property type="protein sequence ID" value="CAI5442540.1"/>
    <property type="molecule type" value="Genomic_DNA"/>
</dbReference>
<dbReference type="InterPro" id="IPR036236">
    <property type="entry name" value="Znf_C2H2_sf"/>
</dbReference>
<evidence type="ECO:0000259" key="8">
    <source>
        <dbReference type="PROSITE" id="PS50157"/>
    </source>
</evidence>